<sequence length="522" mass="57630">MKKIIATATSLCLSAGIILPATEAAAAPKFDYSDAFGKSIMFYEANWSGKVENNRFDWRGDAFLKDGADVGLDLSGGFFDAGDHVKFGLPQAYAASTLGWGYFAFKDAYKSNGQDAYMLKILKHFTDYFLKCYPDNNTFYYQVGDGDLDHAYWGPPEIQPTARPTKFKATPSDPASDVCGNTAAALAIMYLNYKDVDATYANKCLTAAKNLYSLGKNYKGLSHGQSYYVSTSYYDDLAWGAVWLYQATNDNSYMTDANSFLSQINADGDKVYTSYWTHCWDNVWTGVIYKMAEVTGKANYKASVENNLNYWMNNIKTTAGGLKFATDWGSLRYSSTQAMLALIQYNRTKEQKYLDFATRQIDYILGDNPRSSSYVVGFGNNYPKFPHHRGASGRLEPGEMKTMPEKHILTGALVGGPDGNDQYKDDINNYQQTEVAIDYSAGFVGAMAGITKYLDPAPIIIDPITYALGDVNKDGKVNAIDLAILKKNLLNGITGDLTVSDMNKDGKVNAIDLALLKKLLLG</sequence>
<dbReference type="OrthoDB" id="9758662at2"/>
<dbReference type="PROSITE" id="PS51766">
    <property type="entry name" value="DOCKERIN"/>
    <property type="match status" value="1"/>
</dbReference>
<proteinExistence type="inferred from homology"/>
<accession>D9SS68</accession>
<keyword evidence="6" id="KW-0732">Signal</keyword>
<evidence type="ECO:0000259" key="7">
    <source>
        <dbReference type="PROSITE" id="PS51766"/>
    </source>
</evidence>
<dbReference type="InterPro" id="IPR008928">
    <property type="entry name" value="6-hairpin_glycosidase_sf"/>
</dbReference>
<evidence type="ECO:0000256" key="5">
    <source>
        <dbReference type="PROSITE-ProRule" id="PRU10059"/>
    </source>
</evidence>
<dbReference type="CAZy" id="GH9">
    <property type="family name" value="Glycoside Hydrolase Family 9"/>
</dbReference>
<evidence type="ECO:0000256" key="2">
    <source>
        <dbReference type="ARBA" id="ARBA00023277"/>
    </source>
</evidence>
<dbReference type="Pfam" id="PF00404">
    <property type="entry name" value="Dockerin_1"/>
    <property type="match status" value="1"/>
</dbReference>
<dbReference type="InterPro" id="IPR002105">
    <property type="entry name" value="Dockerin_1_rpt"/>
</dbReference>
<keyword evidence="2 5" id="KW-0119">Carbohydrate metabolism</keyword>
<dbReference type="SUPFAM" id="SSF48208">
    <property type="entry name" value="Six-hairpin glycosidases"/>
    <property type="match status" value="1"/>
</dbReference>
<keyword evidence="4 5" id="KW-0624">Polysaccharide degradation</keyword>
<feature type="domain" description="Dockerin" evidence="7">
    <location>
        <begin position="464"/>
        <end position="522"/>
    </location>
</feature>
<dbReference type="GO" id="GO:0004553">
    <property type="term" value="F:hydrolase activity, hydrolyzing O-glycosyl compounds"/>
    <property type="evidence" value="ECO:0007669"/>
    <property type="project" value="UniProtKB-UniRule"/>
</dbReference>
<evidence type="ECO:0000256" key="4">
    <source>
        <dbReference type="ARBA" id="ARBA00023326"/>
    </source>
</evidence>
<dbReference type="Pfam" id="PF00759">
    <property type="entry name" value="Glyco_hydro_9"/>
    <property type="match status" value="1"/>
</dbReference>
<evidence type="ECO:0000256" key="6">
    <source>
        <dbReference type="RuleBase" id="RU361166"/>
    </source>
</evidence>
<keyword evidence="3 5" id="KW-0326">Glycosidase</keyword>
<dbReference type="InterPro" id="IPR016134">
    <property type="entry name" value="Dockerin_dom"/>
</dbReference>
<dbReference type="InterPro" id="IPR012341">
    <property type="entry name" value="6hp_glycosidase-like_sf"/>
</dbReference>
<dbReference type="Proteomes" id="UP000002730">
    <property type="component" value="Chromosome"/>
</dbReference>
<dbReference type="InterPro" id="IPR036439">
    <property type="entry name" value="Dockerin_dom_sf"/>
</dbReference>
<dbReference type="RefSeq" id="WP_010074613.1">
    <property type="nucleotide sequence ID" value="NC_014393.1"/>
</dbReference>
<dbReference type="EMBL" id="CP002160">
    <property type="protein sequence ID" value="ADL52515.1"/>
    <property type="molecule type" value="Genomic_DNA"/>
</dbReference>
<evidence type="ECO:0000256" key="1">
    <source>
        <dbReference type="ARBA" id="ARBA00022801"/>
    </source>
</evidence>
<dbReference type="STRING" id="573061.Clocel_2819"/>
<dbReference type="PROSITE" id="PS00018">
    <property type="entry name" value="EF_HAND_1"/>
    <property type="match status" value="1"/>
</dbReference>
<dbReference type="Gene3D" id="1.50.10.10">
    <property type="match status" value="1"/>
</dbReference>
<dbReference type="InterPro" id="IPR018221">
    <property type="entry name" value="Glyco_hydro_9_His_AS"/>
</dbReference>
<protein>
    <recommendedName>
        <fullName evidence="6">Glucanase</fullName>
        <ecNumber evidence="6">3.2.1.-</ecNumber>
    </recommendedName>
</protein>
<evidence type="ECO:0000313" key="8">
    <source>
        <dbReference type="EMBL" id="ADL52515.1"/>
    </source>
</evidence>
<organism evidence="8 9">
    <name type="scientific">Clostridium cellulovorans (strain ATCC 35296 / DSM 3052 / OCM 3 / 743B)</name>
    <dbReference type="NCBI Taxonomy" id="573061"/>
    <lineage>
        <taxon>Bacteria</taxon>
        <taxon>Bacillati</taxon>
        <taxon>Bacillota</taxon>
        <taxon>Clostridia</taxon>
        <taxon>Eubacteriales</taxon>
        <taxon>Clostridiaceae</taxon>
        <taxon>Clostridium</taxon>
    </lineage>
</organism>
<dbReference type="InterPro" id="IPR018247">
    <property type="entry name" value="EF_Hand_1_Ca_BS"/>
</dbReference>
<dbReference type="PANTHER" id="PTHR22298">
    <property type="entry name" value="ENDO-1,4-BETA-GLUCANASE"/>
    <property type="match status" value="1"/>
</dbReference>
<name>D9SS68_CLOC7</name>
<dbReference type="PROSITE" id="PS00592">
    <property type="entry name" value="GH9_2"/>
    <property type="match status" value="1"/>
</dbReference>
<gene>
    <name evidence="8" type="ordered locus">Clocel_2819</name>
</gene>
<comment type="similarity">
    <text evidence="5 6">Belongs to the glycosyl hydrolase 9 (cellulase E) family.</text>
</comment>
<keyword evidence="1 5" id="KW-0378">Hydrolase</keyword>
<keyword evidence="9" id="KW-1185">Reference proteome</keyword>
<evidence type="ECO:0000256" key="3">
    <source>
        <dbReference type="ARBA" id="ARBA00023295"/>
    </source>
</evidence>
<dbReference type="eggNOG" id="COG4733">
    <property type="taxonomic scope" value="Bacteria"/>
</dbReference>
<reference evidence="8 9" key="1">
    <citation type="submission" date="2010-08" db="EMBL/GenBank/DDBJ databases">
        <title>Complete sequence of Clostridium cellulovorans 743B.</title>
        <authorList>
            <consortium name="US DOE Joint Genome Institute"/>
            <person name="Lucas S."/>
            <person name="Copeland A."/>
            <person name="Lapidus A."/>
            <person name="Cheng J.-F."/>
            <person name="Bruce D."/>
            <person name="Goodwin L."/>
            <person name="Pitluck S."/>
            <person name="Chertkov O."/>
            <person name="Detter J.C."/>
            <person name="Han C."/>
            <person name="Tapia R."/>
            <person name="Land M."/>
            <person name="Hauser L."/>
            <person name="Chang Y.-J."/>
            <person name="Jeffries C."/>
            <person name="Kyrpides N."/>
            <person name="Ivanova N."/>
            <person name="Mikhailova N."/>
            <person name="Hemme C.L."/>
            <person name="Woyke T."/>
        </authorList>
    </citation>
    <scope>NUCLEOTIDE SEQUENCE [LARGE SCALE GENOMIC DNA]</scope>
    <source>
        <strain evidence="9">ATCC 35296 / DSM 3052 / OCM 3 / 743B</strain>
    </source>
</reference>
<dbReference type="Gene3D" id="1.10.1330.10">
    <property type="entry name" value="Dockerin domain"/>
    <property type="match status" value="1"/>
</dbReference>
<feature type="active site" evidence="5">
    <location>
        <position position="387"/>
    </location>
</feature>
<dbReference type="SUPFAM" id="SSF63446">
    <property type="entry name" value="Type I dockerin domain"/>
    <property type="match status" value="1"/>
</dbReference>
<dbReference type="EC" id="3.2.1.-" evidence="6"/>
<dbReference type="AlphaFoldDB" id="D9SS68"/>
<feature type="signal peptide" evidence="6">
    <location>
        <begin position="1"/>
        <end position="26"/>
    </location>
</feature>
<dbReference type="HOGENOM" id="CLU_008926_1_5_9"/>
<dbReference type="InterPro" id="IPR001701">
    <property type="entry name" value="Glyco_hydro_9"/>
</dbReference>
<dbReference type="PROSITE" id="PS00448">
    <property type="entry name" value="CLOS_CELLULOSOME_RPT"/>
    <property type="match status" value="2"/>
</dbReference>
<evidence type="ECO:0000313" key="9">
    <source>
        <dbReference type="Proteomes" id="UP000002730"/>
    </source>
</evidence>
<dbReference type="GO" id="GO:0000272">
    <property type="term" value="P:polysaccharide catabolic process"/>
    <property type="evidence" value="ECO:0007669"/>
    <property type="project" value="UniProtKB-KW"/>
</dbReference>
<dbReference type="KEGG" id="ccb:Clocel_2819"/>
<dbReference type="CDD" id="cd14256">
    <property type="entry name" value="Dockerin_I"/>
    <property type="match status" value="1"/>
</dbReference>
<feature type="chain" id="PRO_5005127447" description="Glucanase" evidence="6">
    <location>
        <begin position="27"/>
        <end position="522"/>
    </location>
</feature>